<feature type="region of interest" description="Disordered" evidence="1">
    <location>
        <begin position="262"/>
        <end position="282"/>
    </location>
</feature>
<gene>
    <name evidence="2" type="ORF">WN944_014855</name>
</gene>
<evidence type="ECO:0000256" key="1">
    <source>
        <dbReference type="SAM" id="MobiDB-lite"/>
    </source>
</evidence>
<dbReference type="Gene3D" id="3.40.50.450">
    <property type="match status" value="1"/>
</dbReference>
<feature type="compositionally biased region" description="Polar residues" evidence="1">
    <location>
        <begin position="111"/>
        <end position="125"/>
    </location>
</feature>
<feature type="compositionally biased region" description="Basic and acidic residues" evidence="1">
    <location>
        <begin position="265"/>
        <end position="282"/>
    </location>
</feature>
<dbReference type="PANTHER" id="PTHR34222">
    <property type="entry name" value="GAG_PRE-INTEGRS DOMAIN-CONTAINING PROTEIN"/>
    <property type="match status" value="1"/>
</dbReference>
<comment type="caution">
    <text evidence="2">The sequence shown here is derived from an EMBL/GenBank/DDBJ whole genome shotgun (WGS) entry which is preliminary data.</text>
</comment>
<feature type="region of interest" description="Disordered" evidence="1">
    <location>
        <begin position="111"/>
        <end position="139"/>
    </location>
</feature>
<dbReference type="EMBL" id="JBCGBO010000005">
    <property type="protein sequence ID" value="KAK9199663.1"/>
    <property type="molecule type" value="Genomic_DNA"/>
</dbReference>
<proteinExistence type="predicted"/>
<evidence type="ECO:0000313" key="2">
    <source>
        <dbReference type="EMBL" id="KAK9199663.1"/>
    </source>
</evidence>
<dbReference type="AlphaFoldDB" id="A0AAP0M947"/>
<accession>A0AAP0M947</accession>
<reference evidence="2 3" key="1">
    <citation type="submission" date="2024-05" db="EMBL/GenBank/DDBJ databases">
        <title>Haplotype-resolved chromosome-level genome assembly of Huyou (Citrus changshanensis).</title>
        <authorList>
            <person name="Miao C."/>
            <person name="Chen W."/>
            <person name="Wu Y."/>
            <person name="Wang L."/>
            <person name="Zhao S."/>
            <person name="Grierson D."/>
            <person name="Xu C."/>
            <person name="Chen K."/>
        </authorList>
    </citation>
    <scope>NUCLEOTIDE SEQUENCE [LARGE SCALE GENOMIC DNA]</scope>
    <source>
        <strain evidence="2">01-14</strain>
        <tissue evidence="2">Leaf</tissue>
    </source>
</reference>
<organism evidence="2 3">
    <name type="scientific">Citrus x changshan-huyou</name>
    <dbReference type="NCBI Taxonomy" id="2935761"/>
    <lineage>
        <taxon>Eukaryota</taxon>
        <taxon>Viridiplantae</taxon>
        <taxon>Streptophyta</taxon>
        <taxon>Embryophyta</taxon>
        <taxon>Tracheophyta</taxon>
        <taxon>Spermatophyta</taxon>
        <taxon>Magnoliopsida</taxon>
        <taxon>eudicotyledons</taxon>
        <taxon>Gunneridae</taxon>
        <taxon>Pentapetalae</taxon>
        <taxon>rosids</taxon>
        <taxon>malvids</taxon>
        <taxon>Sapindales</taxon>
        <taxon>Rutaceae</taxon>
        <taxon>Aurantioideae</taxon>
        <taxon>Citrus</taxon>
    </lineage>
</organism>
<sequence length="282" mass="31546">MAATPNKQFKNIYVLSGFNYGKHKEFVEATIDLGRRIAERKLHLVYEGGDLATLEALITLASWAHMHIHQKLIGLEYDSVVTNITSMQNSPSLAEVYSMLLSQENRTEQNLSSGSVEANFAQGNPQDKGKGKNIADDEGSDKNGPCQICLKMGHTAAEYWHRLKKNYVPQPNRRREQREAYMAIVEGQSSRTWYLDNGATNHDKRQRMVLVKGVAREMLYELLCMPTHLSGNKIPQTAMLSSKSKSIKCISNPVSMVSFSTISSESDKTSSSDVRASKEIDL</sequence>
<dbReference type="PANTHER" id="PTHR34222:SF69">
    <property type="entry name" value="TRANSCRIPTION FACTOR INTERACTOR AND REGULATOR CCHC(ZN) FAMILY"/>
    <property type="match status" value="1"/>
</dbReference>
<dbReference type="Proteomes" id="UP001428341">
    <property type="component" value="Unassembled WGS sequence"/>
</dbReference>
<protein>
    <submittedName>
        <fullName evidence="2">Uncharacterized protein</fullName>
    </submittedName>
</protein>
<keyword evidence="3" id="KW-1185">Reference proteome</keyword>
<name>A0AAP0M947_9ROSI</name>
<evidence type="ECO:0000313" key="3">
    <source>
        <dbReference type="Proteomes" id="UP001428341"/>
    </source>
</evidence>